<dbReference type="NCBIfam" id="TIGR00062">
    <property type="entry name" value="L27"/>
    <property type="match status" value="1"/>
</dbReference>
<comment type="similarity">
    <text evidence="1">Belongs to the bacterial ribosomal protein bL27 family.</text>
</comment>
<feature type="compositionally biased region" description="Low complexity" evidence="4">
    <location>
        <begin position="122"/>
        <end position="135"/>
    </location>
</feature>
<protein>
    <submittedName>
        <fullName evidence="5">50S ribosomal protein L27</fullName>
    </submittedName>
</protein>
<dbReference type="AlphaFoldDB" id="A0A2V0NMA8"/>
<evidence type="ECO:0000256" key="4">
    <source>
        <dbReference type="SAM" id="MobiDB-lite"/>
    </source>
</evidence>
<dbReference type="GO" id="GO:1990904">
    <property type="term" value="C:ribonucleoprotein complex"/>
    <property type="evidence" value="ECO:0007669"/>
    <property type="project" value="UniProtKB-KW"/>
</dbReference>
<evidence type="ECO:0000313" key="5">
    <source>
        <dbReference type="EMBL" id="GBF88616.1"/>
    </source>
</evidence>
<organism evidence="5 6">
    <name type="scientific">Raphidocelis subcapitata</name>
    <dbReference type="NCBI Taxonomy" id="307507"/>
    <lineage>
        <taxon>Eukaryota</taxon>
        <taxon>Viridiplantae</taxon>
        <taxon>Chlorophyta</taxon>
        <taxon>core chlorophytes</taxon>
        <taxon>Chlorophyceae</taxon>
        <taxon>CS clade</taxon>
        <taxon>Sphaeropleales</taxon>
        <taxon>Selenastraceae</taxon>
        <taxon>Raphidocelis</taxon>
    </lineage>
</organism>
<proteinExistence type="inferred from homology"/>
<reference evidence="5 6" key="1">
    <citation type="journal article" date="2018" name="Sci. Rep.">
        <title>Raphidocelis subcapitata (=Pseudokirchneriella subcapitata) provides an insight into genome evolution and environmental adaptations in the Sphaeropleales.</title>
        <authorList>
            <person name="Suzuki S."/>
            <person name="Yamaguchi H."/>
            <person name="Nakajima N."/>
            <person name="Kawachi M."/>
        </authorList>
    </citation>
    <scope>NUCLEOTIDE SEQUENCE [LARGE SCALE GENOMIC DNA]</scope>
    <source>
        <strain evidence="5 6">NIES-35</strain>
    </source>
</reference>
<gene>
    <name evidence="5" type="ORF">Rsub_01331</name>
</gene>
<dbReference type="GO" id="GO:0003735">
    <property type="term" value="F:structural constituent of ribosome"/>
    <property type="evidence" value="ECO:0007669"/>
    <property type="project" value="InterPro"/>
</dbReference>
<name>A0A2V0NMA8_9CHLO</name>
<dbReference type="FunCoup" id="A0A2V0NMA8">
    <property type="interactions" value="575"/>
</dbReference>
<dbReference type="FunFam" id="2.40.50.100:FF:000060">
    <property type="entry name" value="Apicoplast ribosomal protein L27"/>
    <property type="match status" value="1"/>
</dbReference>
<evidence type="ECO:0000256" key="2">
    <source>
        <dbReference type="ARBA" id="ARBA00022980"/>
    </source>
</evidence>
<comment type="caution">
    <text evidence="5">The sequence shown here is derived from an EMBL/GenBank/DDBJ whole genome shotgun (WGS) entry which is preliminary data.</text>
</comment>
<evidence type="ECO:0000256" key="3">
    <source>
        <dbReference type="ARBA" id="ARBA00023274"/>
    </source>
</evidence>
<dbReference type="Proteomes" id="UP000247498">
    <property type="component" value="Unassembled WGS sequence"/>
</dbReference>
<dbReference type="OrthoDB" id="1867012at2759"/>
<dbReference type="PANTHER" id="PTHR15893">
    <property type="entry name" value="RIBOSOMAL PROTEIN L27"/>
    <property type="match status" value="1"/>
</dbReference>
<dbReference type="GO" id="GO:0006412">
    <property type="term" value="P:translation"/>
    <property type="evidence" value="ECO:0007669"/>
    <property type="project" value="InterPro"/>
</dbReference>
<dbReference type="Pfam" id="PF01016">
    <property type="entry name" value="Ribosomal_L27"/>
    <property type="match status" value="1"/>
</dbReference>
<feature type="region of interest" description="Disordered" evidence="4">
    <location>
        <begin position="122"/>
        <end position="160"/>
    </location>
</feature>
<dbReference type="HAMAP" id="MF_00539">
    <property type="entry name" value="Ribosomal_bL27"/>
    <property type="match status" value="1"/>
</dbReference>
<evidence type="ECO:0000256" key="1">
    <source>
        <dbReference type="ARBA" id="ARBA00010797"/>
    </source>
</evidence>
<dbReference type="STRING" id="307507.A0A2V0NMA8"/>
<dbReference type="GO" id="GO:0005840">
    <property type="term" value="C:ribosome"/>
    <property type="evidence" value="ECO:0007669"/>
    <property type="project" value="UniProtKB-KW"/>
</dbReference>
<dbReference type="InParanoid" id="A0A2V0NMA8"/>
<dbReference type="PANTHER" id="PTHR15893:SF0">
    <property type="entry name" value="LARGE RIBOSOMAL SUBUNIT PROTEIN BL27M"/>
    <property type="match status" value="1"/>
</dbReference>
<dbReference type="EMBL" id="BDRX01000005">
    <property type="protein sequence ID" value="GBF88616.1"/>
    <property type="molecule type" value="Genomic_DNA"/>
</dbReference>
<dbReference type="SUPFAM" id="SSF110324">
    <property type="entry name" value="Ribosomal L27 protein-like"/>
    <property type="match status" value="1"/>
</dbReference>
<keyword evidence="3" id="KW-0687">Ribonucleoprotein</keyword>
<evidence type="ECO:0000313" key="6">
    <source>
        <dbReference type="Proteomes" id="UP000247498"/>
    </source>
</evidence>
<dbReference type="Gene3D" id="2.40.50.100">
    <property type="match status" value="1"/>
</dbReference>
<keyword evidence="2 5" id="KW-0689">Ribosomal protein</keyword>
<dbReference type="PRINTS" id="PR00063">
    <property type="entry name" value="RIBOSOMALL27"/>
</dbReference>
<accession>A0A2V0NMA8</accession>
<feature type="region of interest" description="Disordered" evidence="4">
    <location>
        <begin position="34"/>
        <end position="61"/>
    </location>
</feature>
<sequence length="175" mass="17962">MLASRTAFAGRGLAAPSGRGLVAAVPKRALVVENAHKKGAGSTKNGRDSKSKRRGVKSYGGQPVRAGGIIVRQLGSSWHAGDNVGTGKDYTLFSTIDGMVVYSEKDGRARVSVYPMEHAKAQAAATATHTTKSTADGGSRKERRRATYKPRGSSGAAAAGEPVATVAVVAAKTAP</sequence>
<dbReference type="InterPro" id="IPR001684">
    <property type="entry name" value="Ribosomal_bL27"/>
</dbReference>
<keyword evidence="6" id="KW-1185">Reference proteome</keyword>